<evidence type="ECO:0000313" key="7">
    <source>
        <dbReference type="EMBL" id="KNE69843.1"/>
    </source>
</evidence>
<dbReference type="CDD" id="cd11660">
    <property type="entry name" value="SANT_TRF"/>
    <property type="match status" value="1"/>
</dbReference>
<feature type="region of interest" description="Disordered" evidence="4">
    <location>
        <begin position="281"/>
        <end position="303"/>
    </location>
</feature>
<comment type="subcellular location">
    <subcellularLocation>
        <location evidence="1">Nucleus</location>
    </subcellularLocation>
</comment>
<feature type="region of interest" description="Disordered" evidence="4">
    <location>
        <begin position="104"/>
        <end position="125"/>
    </location>
</feature>
<dbReference type="SUPFAM" id="SSF46689">
    <property type="entry name" value="Homeodomain-like"/>
    <property type="match status" value="1"/>
</dbReference>
<sequence>MTDTPSAAPADAGDGTAPATARPAPRRRIRWSKDEEAALIAGVEKYGIGSWAQILADPDLHFNAQRTNIDLKDKWRVITTRRPKSKGAPPHAALAAMQALLPPAAPAASAEKRRRDPSPPPIPCEAVVQPHVRAASEPAAADASLPDLGIPAIDFDAWLSATSPALAVFPTERIPDGVLPSEEPFIRTSPGPWTFGPGSAELVAGIVAAASPTLLDDPVFTAADGGELFAPDSATAMVVDGAAPSNVDPALGARVLDSMHQAQLLRVQAARDAYARLQQLGRSRSAPPTPDSRAPPPAHDFFNTRYHPRVATQSFTPPDLLRMFASRNPDATGNTDSNAHVVALSELLDATLRLDDWTRDRAMAVLSARAFAGIAKRDHEDPSQAGLPRESDAPGMIEHPREGFGFGGDEEEEVEPMEQDVEDDVWRQVRQGPSQLLRQIRGERRAAWRAAAVGGVPVTVGSGSA</sequence>
<dbReference type="PANTHER" id="PTHR46267:SF15">
    <property type="entry name" value="WINGED HELIX-TURN-HELIX TRANSCRIPTION REPRESSOR DNA-BINDING PROTEIN-RELATED"/>
    <property type="match status" value="1"/>
</dbReference>
<dbReference type="InterPro" id="IPR017930">
    <property type="entry name" value="Myb_dom"/>
</dbReference>
<evidence type="ECO:0000313" key="8">
    <source>
        <dbReference type="Proteomes" id="UP000054350"/>
    </source>
</evidence>
<dbReference type="PROSITE" id="PS50090">
    <property type="entry name" value="MYB_LIKE"/>
    <property type="match status" value="1"/>
</dbReference>
<evidence type="ECO:0000256" key="1">
    <source>
        <dbReference type="ARBA" id="ARBA00004123"/>
    </source>
</evidence>
<dbReference type="Proteomes" id="UP000054350">
    <property type="component" value="Unassembled WGS sequence"/>
</dbReference>
<dbReference type="STRING" id="578462.A0A0L0T4V7"/>
<evidence type="ECO:0000256" key="4">
    <source>
        <dbReference type="SAM" id="MobiDB-lite"/>
    </source>
</evidence>
<dbReference type="InterPro" id="IPR001005">
    <property type="entry name" value="SANT/Myb"/>
</dbReference>
<reference evidence="8" key="2">
    <citation type="submission" date="2009-11" db="EMBL/GenBank/DDBJ databases">
        <title>The Genome Sequence of Allomyces macrogynus strain ATCC 38327.</title>
        <authorList>
            <consortium name="The Broad Institute Genome Sequencing Platform"/>
            <person name="Russ C."/>
            <person name="Cuomo C."/>
            <person name="Shea T."/>
            <person name="Young S.K."/>
            <person name="Zeng Q."/>
            <person name="Koehrsen M."/>
            <person name="Haas B."/>
            <person name="Borodovsky M."/>
            <person name="Guigo R."/>
            <person name="Alvarado L."/>
            <person name="Berlin A."/>
            <person name="Borenstein D."/>
            <person name="Chen Z."/>
            <person name="Engels R."/>
            <person name="Freedman E."/>
            <person name="Gellesch M."/>
            <person name="Goldberg J."/>
            <person name="Griggs A."/>
            <person name="Gujja S."/>
            <person name="Heiman D."/>
            <person name="Hepburn T."/>
            <person name="Howarth C."/>
            <person name="Jen D."/>
            <person name="Larson L."/>
            <person name="Lewis B."/>
            <person name="Mehta T."/>
            <person name="Park D."/>
            <person name="Pearson M."/>
            <person name="Roberts A."/>
            <person name="Saif S."/>
            <person name="Shenoy N."/>
            <person name="Sisk P."/>
            <person name="Stolte C."/>
            <person name="Sykes S."/>
            <person name="Walk T."/>
            <person name="White J."/>
            <person name="Yandava C."/>
            <person name="Burger G."/>
            <person name="Gray M.W."/>
            <person name="Holland P.W.H."/>
            <person name="King N."/>
            <person name="Lang F.B.F."/>
            <person name="Roger A.J."/>
            <person name="Ruiz-Trillo I."/>
            <person name="Lander E."/>
            <person name="Nusbaum C."/>
        </authorList>
    </citation>
    <scope>NUCLEOTIDE SEQUENCE [LARGE SCALE GENOMIC DNA]</scope>
    <source>
        <strain evidence="8">ATCC 38327</strain>
    </source>
</reference>
<evidence type="ECO:0000256" key="3">
    <source>
        <dbReference type="ARBA" id="ARBA00023242"/>
    </source>
</evidence>
<protein>
    <submittedName>
        <fullName evidence="7">Uncharacterized protein</fullName>
    </submittedName>
</protein>
<evidence type="ECO:0000256" key="2">
    <source>
        <dbReference type="ARBA" id="ARBA00023125"/>
    </source>
</evidence>
<dbReference type="Gene3D" id="1.10.246.220">
    <property type="match status" value="1"/>
</dbReference>
<reference evidence="7 8" key="1">
    <citation type="submission" date="2009-11" db="EMBL/GenBank/DDBJ databases">
        <title>Annotation of Allomyces macrogynus ATCC 38327.</title>
        <authorList>
            <consortium name="The Broad Institute Genome Sequencing Platform"/>
            <person name="Russ C."/>
            <person name="Cuomo C."/>
            <person name="Burger G."/>
            <person name="Gray M.W."/>
            <person name="Holland P.W.H."/>
            <person name="King N."/>
            <person name="Lang F.B.F."/>
            <person name="Roger A.J."/>
            <person name="Ruiz-Trillo I."/>
            <person name="Young S.K."/>
            <person name="Zeng Q."/>
            <person name="Gargeya S."/>
            <person name="Fitzgerald M."/>
            <person name="Haas B."/>
            <person name="Abouelleil A."/>
            <person name="Alvarado L."/>
            <person name="Arachchi H.M."/>
            <person name="Berlin A."/>
            <person name="Chapman S.B."/>
            <person name="Gearin G."/>
            <person name="Goldberg J."/>
            <person name="Griggs A."/>
            <person name="Gujja S."/>
            <person name="Hansen M."/>
            <person name="Heiman D."/>
            <person name="Howarth C."/>
            <person name="Larimer J."/>
            <person name="Lui A."/>
            <person name="MacDonald P.J.P."/>
            <person name="McCowen C."/>
            <person name="Montmayeur A."/>
            <person name="Murphy C."/>
            <person name="Neiman D."/>
            <person name="Pearson M."/>
            <person name="Priest M."/>
            <person name="Roberts A."/>
            <person name="Saif S."/>
            <person name="Shea T."/>
            <person name="Sisk P."/>
            <person name="Stolte C."/>
            <person name="Sykes S."/>
            <person name="Wortman J."/>
            <person name="Nusbaum C."/>
            <person name="Birren B."/>
        </authorList>
    </citation>
    <scope>NUCLEOTIDE SEQUENCE [LARGE SCALE GENOMIC DNA]</scope>
    <source>
        <strain evidence="7 8">ATCC 38327</strain>
    </source>
</reference>
<dbReference type="GO" id="GO:0003691">
    <property type="term" value="F:double-stranded telomeric DNA binding"/>
    <property type="evidence" value="ECO:0007669"/>
    <property type="project" value="InterPro"/>
</dbReference>
<dbReference type="VEuPathDB" id="FungiDB:AMAG_14372"/>
<keyword evidence="3" id="KW-0539">Nucleus</keyword>
<feature type="region of interest" description="Disordered" evidence="4">
    <location>
        <begin position="1"/>
        <end position="30"/>
    </location>
</feature>
<dbReference type="InterPro" id="IPR056302">
    <property type="entry name" value="CHD1-2/Hrp3_HTH"/>
</dbReference>
<dbReference type="eggNOG" id="ENOG502S225">
    <property type="taxonomic scope" value="Eukaryota"/>
</dbReference>
<gene>
    <name evidence="7" type="ORF">AMAG_14372</name>
</gene>
<feature type="region of interest" description="Disordered" evidence="4">
    <location>
        <begin position="377"/>
        <end position="397"/>
    </location>
</feature>
<dbReference type="SMART" id="SM00717">
    <property type="entry name" value="SANT"/>
    <property type="match status" value="1"/>
</dbReference>
<dbReference type="InterPro" id="IPR044597">
    <property type="entry name" value="SMH1-6"/>
</dbReference>
<dbReference type="EMBL" id="GG745362">
    <property type="protein sequence ID" value="KNE69843.1"/>
    <property type="molecule type" value="Genomic_DNA"/>
</dbReference>
<dbReference type="AlphaFoldDB" id="A0A0L0T4V7"/>
<evidence type="ECO:0000259" key="6">
    <source>
        <dbReference type="PROSITE" id="PS51294"/>
    </source>
</evidence>
<name>A0A0L0T4V7_ALLM3</name>
<proteinExistence type="predicted"/>
<dbReference type="OrthoDB" id="608866at2759"/>
<accession>A0A0L0T4V7</accession>
<dbReference type="GO" id="GO:0005634">
    <property type="term" value="C:nucleus"/>
    <property type="evidence" value="ECO:0007669"/>
    <property type="project" value="UniProtKB-SubCell"/>
</dbReference>
<organism evidence="7 8">
    <name type="scientific">Allomyces macrogynus (strain ATCC 38327)</name>
    <name type="common">Allomyces javanicus var. macrogynus</name>
    <dbReference type="NCBI Taxonomy" id="578462"/>
    <lineage>
        <taxon>Eukaryota</taxon>
        <taxon>Fungi</taxon>
        <taxon>Fungi incertae sedis</taxon>
        <taxon>Blastocladiomycota</taxon>
        <taxon>Blastocladiomycetes</taxon>
        <taxon>Blastocladiales</taxon>
        <taxon>Blastocladiaceae</taxon>
        <taxon>Allomyces</taxon>
    </lineage>
</organism>
<feature type="domain" description="Myb-like" evidence="5">
    <location>
        <begin position="23"/>
        <end position="79"/>
    </location>
</feature>
<evidence type="ECO:0000259" key="5">
    <source>
        <dbReference type="PROSITE" id="PS50090"/>
    </source>
</evidence>
<dbReference type="InterPro" id="IPR009057">
    <property type="entry name" value="Homeodomain-like_sf"/>
</dbReference>
<dbReference type="Pfam" id="PF23588">
    <property type="entry name" value="HTH_CHD1_Hrp3"/>
    <property type="match status" value="1"/>
</dbReference>
<feature type="compositionally biased region" description="Pro residues" evidence="4">
    <location>
        <begin position="287"/>
        <end position="298"/>
    </location>
</feature>
<dbReference type="PANTHER" id="PTHR46267">
    <property type="entry name" value="SINGLE MYB HISTONE 4"/>
    <property type="match status" value="1"/>
</dbReference>
<feature type="domain" description="HTH myb-type" evidence="6">
    <location>
        <begin position="26"/>
        <end position="85"/>
    </location>
</feature>
<keyword evidence="8" id="KW-1185">Reference proteome</keyword>
<keyword evidence="2" id="KW-0238">DNA-binding</keyword>
<feature type="compositionally biased region" description="Low complexity" evidence="4">
    <location>
        <begin position="7"/>
        <end position="23"/>
    </location>
</feature>
<dbReference type="PROSITE" id="PS51294">
    <property type="entry name" value="HTH_MYB"/>
    <property type="match status" value="1"/>
</dbReference>